<reference evidence="1" key="1">
    <citation type="journal article" date="2022" name="bioRxiv">
        <title>Sequencing and chromosome-scale assembly of the giantPleurodeles waltlgenome.</title>
        <authorList>
            <person name="Brown T."/>
            <person name="Elewa A."/>
            <person name="Iarovenko S."/>
            <person name="Subramanian E."/>
            <person name="Araus A.J."/>
            <person name="Petzold A."/>
            <person name="Susuki M."/>
            <person name="Suzuki K.-i.T."/>
            <person name="Hayashi T."/>
            <person name="Toyoda A."/>
            <person name="Oliveira C."/>
            <person name="Osipova E."/>
            <person name="Leigh N.D."/>
            <person name="Simon A."/>
            <person name="Yun M.H."/>
        </authorList>
    </citation>
    <scope>NUCLEOTIDE SEQUENCE</scope>
    <source>
        <strain evidence="1">20211129_DDA</strain>
        <tissue evidence="1">Liver</tissue>
    </source>
</reference>
<proteinExistence type="predicted"/>
<comment type="caution">
    <text evidence="1">The sequence shown here is derived from an EMBL/GenBank/DDBJ whole genome shotgun (WGS) entry which is preliminary data.</text>
</comment>
<protein>
    <submittedName>
        <fullName evidence="1">Uncharacterized protein</fullName>
    </submittedName>
</protein>
<sequence length="135" mass="14933">MADKIHETLNRVTESVNLLTNVMSVPPDNLLSLRGKGFQYTHCEKRRSGLWTYPPGRETACKRGETIPEHLRMSRTRKSAARGGHVYLFYAGQLPGFTICGNGVDPSEEASATARLMEAVPGLVCALLWLRQSTS</sequence>
<dbReference type="EMBL" id="JANPWB010000009">
    <property type="protein sequence ID" value="KAJ1149996.1"/>
    <property type="molecule type" value="Genomic_DNA"/>
</dbReference>
<gene>
    <name evidence="1" type="ORF">NDU88_002794</name>
</gene>
<organism evidence="1 2">
    <name type="scientific">Pleurodeles waltl</name>
    <name type="common">Iberian ribbed newt</name>
    <dbReference type="NCBI Taxonomy" id="8319"/>
    <lineage>
        <taxon>Eukaryota</taxon>
        <taxon>Metazoa</taxon>
        <taxon>Chordata</taxon>
        <taxon>Craniata</taxon>
        <taxon>Vertebrata</taxon>
        <taxon>Euteleostomi</taxon>
        <taxon>Amphibia</taxon>
        <taxon>Batrachia</taxon>
        <taxon>Caudata</taxon>
        <taxon>Salamandroidea</taxon>
        <taxon>Salamandridae</taxon>
        <taxon>Pleurodelinae</taxon>
        <taxon>Pleurodeles</taxon>
    </lineage>
</organism>
<evidence type="ECO:0000313" key="2">
    <source>
        <dbReference type="Proteomes" id="UP001066276"/>
    </source>
</evidence>
<evidence type="ECO:0000313" key="1">
    <source>
        <dbReference type="EMBL" id="KAJ1149996.1"/>
    </source>
</evidence>
<keyword evidence="2" id="KW-1185">Reference proteome</keyword>
<accession>A0AAV7RF06</accession>
<dbReference type="AlphaFoldDB" id="A0AAV7RF06"/>
<name>A0AAV7RF06_PLEWA</name>
<dbReference type="Proteomes" id="UP001066276">
    <property type="component" value="Chromosome 5"/>
</dbReference>